<keyword evidence="5 8" id="KW-1133">Transmembrane helix</keyword>
<dbReference type="GO" id="GO:0016192">
    <property type="term" value="P:vesicle-mediated transport"/>
    <property type="evidence" value="ECO:0007669"/>
    <property type="project" value="InterPro"/>
</dbReference>
<comment type="function">
    <text evidence="8">May be involved in fusion of retrograde transport vesicles derived from an endocytic compartment with the Golgi complex.</text>
</comment>
<dbReference type="InterPro" id="IPR011691">
    <property type="entry name" value="Vesicle_transpt_SFT2"/>
</dbReference>
<evidence type="ECO:0000256" key="8">
    <source>
        <dbReference type="RuleBase" id="RU363111"/>
    </source>
</evidence>
<comment type="similarity">
    <text evidence="7 8">Belongs to the SFT2 family.</text>
</comment>
<dbReference type="PANTHER" id="PTHR23137:SF6">
    <property type="entry name" value="VESICLE TRANSPORT PROTEIN"/>
    <property type="match status" value="1"/>
</dbReference>
<feature type="transmembrane region" description="Helical" evidence="8">
    <location>
        <begin position="135"/>
        <end position="155"/>
    </location>
</feature>
<comment type="caution">
    <text evidence="8">Lacks conserved residue(s) required for the propagation of feature annotation.</text>
</comment>
<comment type="subcellular location">
    <subcellularLocation>
        <location evidence="1 8">Membrane</location>
        <topology evidence="1 8">Multi-pass membrane protein</topology>
    </subcellularLocation>
</comment>
<feature type="transmembrane region" description="Helical" evidence="8">
    <location>
        <begin position="167"/>
        <end position="188"/>
    </location>
</feature>
<reference evidence="9" key="1">
    <citation type="submission" date="2021-01" db="EMBL/GenBank/DDBJ databases">
        <authorList>
            <person name="Corre E."/>
            <person name="Pelletier E."/>
            <person name="Niang G."/>
            <person name="Scheremetjew M."/>
            <person name="Finn R."/>
            <person name="Kale V."/>
            <person name="Holt S."/>
            <person name="Cochrane G."/>
            <person name="Meng A."/>
            <person name="Brown T."/>
            <person name="Cohen L."/>
        </authorList>
    </citation>
    <scope>NUCLEOTIDE SEQUENCE</scope>
    <source>
        <strain evidence="9">CCMP 769</strain>
    </source>
</reference>
<evidence type="ECO:0000256" key="5">
    <source>
        <dbReference type="ARBA" id="ARBA00022989"/>
    </source>
</evidence>
<dbReference type="GO" id="GO:0005737">
    <property type="term" value="C:cytoplasm"/>
    <property type="evidence" value="ECO:0007669"/>
    <property type="project" value="UniProtKB-ARBA"/>
</dbReference>
<keyword evidence="4 8" id="KW-0653">Protein transport</keyword>
<organism evidence="9">
    <name type="scientific">Rhodosorus marinus</name>
    <dbReference type="NCBI Taxonomy" id="101924"/>
    <lineage>
        <taxon>Eukaryota</taxon>
        <taxon>Rhodophyta</taxon>
        <taxon>Stylonematophyceae</taxon>
        <taxon>Stylonematales</taxon>
        <taxon>Stylonemataceae</taxon>
        <taxon>Rhodosorus</taxon>
    </lineage>
</organism>
<sequence length="267" mass="29203">MGLLDNINNLQGLQGFQREGVADSLSDFQNAAMKSLGNVGEKLGDLGESAAGTLKGSVYSVRNFIGDDGGPSDIESNRKPEEFQQQTTSEELNEILNLTWTQRLILFLMTFAAGAIMMCLAVMFIPLIVVKPAKFALSFTFGNVLAVISTWFLVGPRAQLRSMFDPIRAWAAALYVGSLVVTLISIFINSRIRYFLVLAAIVVEAISRKISTPLRILLGFQKLLVLKGCSPSSHRANSGSGVVRHELHSIWQNCNIQTAQLNLGRLN</sequence>
<keyword evidence="6 8" id="KW-0472">Membrane</keyword>
<evidence type="ECO:0000256" key="2">
    <source>
        <dbReference type="ARBA" id="ARBA00022448"/>
    </source>
</evidence>
<feature type="transmembrane region" description="Helical" evidence="8">
    <location>
        <begin position="104"/>
        <end position="129"/>
    </location>
</feature>
<dbReference type="EMBL" id="HBHW01038204">
    <property type="protein sequence ID" value="CAE0061249.1"/>
    <property type="molecule type" value="Transcribed_RNA"/>
</dbReference>
<dbReference type="GO" id="GO:0012505">
    <property type="term" value="C:endomembrane system"/>
    <property type="evidence" value="ECO:0007669"/>
    <property type="project" value="UniProtKB-ARBA"/>
</dbReference>
<dbReference type="PANTHER" id="PTHR23137">
    <property type="entry name" value="VESICLE TRANSPORT PROTEIN-RELATED"/>
    <property type="match status" value="1"/>
</dbReference>
<dbReference type="EMBL" id="HBHW01038202">
    <property type="protein sequence ID" value="CAE0061247.1"/>
    <property type="molecule type" value="Transcribed_RNA"/>
</dbReference>
<dbReference type="Pfam" id="PF04178">
    <property type="entry name" value="Got1"/>
    <property type="match status" value="1"/>
</dbReference>
<keyword evidence="3 8" id="KW-0812">Transmembrane</keyword>
<protein>
    <recommendedName>
        <fullName evidence="8">Vesicle transport protein</fullName>
    </recommendedName>
</protein>
<keyword evidence="2 8" id="KW-0813">Transport</keyword>
<dbReference type="AlphaFoldDB" id="A0A7S3EKT4"/>
<name>A0A7S3EKT4_9RHOD</name>
<evidence type="ECO:0000256" key="4">
    <source>
        <dbReference type="ARBA" id="ARBA00022927"/>
    </source>
</evidence>
<dbReference type="InterPro" id="IPR007305">
    <property type="entry name" value="Vesicle_transpt_Got1/SFT2"/>
</dbReference>
<evidence type="ECO:0000313" key="9">
    <source>
        <dbReference type="EMBL" id="CAE0061247.1"/>
    </source>
</evidence>
<dbReference type="GO" id="GO:0015031">
    <property type="term" value="P:protein transport"/>
    <property type="evidence" value="ECO:0007669"/>
    <property type="project" value="UniProtKB-KW"/>
</dbReference>
<evidence type="ECO:0000256" key="6">
    <source>
        <dbReference type="ARBA" id="ARBA00023136"/>
    </source>
</evidence>
<accession>A0A7S3EKT4</accession>
<dbReference type="GO" id="GO:0016020">
    <property type="term" value="C:membrane"/>
    <property type="evidence" value="ECO:0007669"/>
    <property type="project" value="UniProtKB-SubCell"/>
</dbReference>
<evidence type="ECO:0000256" key="3">
    <source>
        <dbReference type="ARBA" id="ARBA00022692"/>
    </source>
</evidence>
<evidence type="ECO:0000256" key="7">
    <source>
        <dbReference type="ARBA" id="ARBA00025800"/>
    </source>
</evidence>
<gene>
    <name evidence="9" type="ORF">RMAR00112_LOCUS29313</name>
    <name evidence="10" type="ORF">RMAR00112_LOCUS29315</name>
</gene>
<proteinExistence type="inferred from homology"/>
<evidence type="ECO:0000313" key="10">
    <source>
        <dbReference type="EMBL" id="CAE0061249.1"/>
    </source>
</evidence>
<evidence type="ECO:0000256" key="1">
    <source>
        <dbReference type="ARBA" id="ARBA00004141"/>
    </source>
</evidence>